<sequence>MATHSIADIEAQIKAHAEQIEQLKAAAAKQRADEIGAVVQDARAKIAEYGISAKELGLGGKETTRRAAAVATGPRYRGPDGEIWVGGTRGRKPRWLTEGLAAGKTLADFAA</sequence>
<dbReference type="Proteomes" id="UP001242045">
    <property type="component" value="Unassembled WGS sequence"/>
</dbReference>
<name>A0AAW8D0U2_9BURK</name>
<reference evidence="3" key="1">
    <citation type="submission" date="2023-07" db="EMBL/GenBank/DDBJ databases">
        <title>Sorghum-associated microbial communities from plants grown in Nebraska, USA.</title>
        <authorList>
            <person name="Schachtman D."/>
        </authorList>
    </citation>
    <scope>NUCLEOTIDE SEQUENCE</scope>
    <source>
        <strain evidence="3">DS3754</strain>
    </source>
</reference>
<feature type="domain" description="DNA-binding protein H-NS-like C-terminal" evidence="2">
    <location>
        <begin position="74"/>
        <end position="110"/>
    </location>
</feature>
<dbReference type="Gene3D" id="4.10.430.10">
    <property type="entry name" value="Histone-like protein H-NS, C-terminal domain"/>
    <property type="match status" value="1"/>
</dbReference>
<evidence type="ECO:0000313" key="3">
    <source>
        <dbReference type="EMBL" id="MDP9896394.1"/>
    </source>
</evidence>
<protein>
    <submittedName>
        <fullName evidence="3">DNA-binding protein H-NS</fullName>
    </submittedName>
</protein>
<organism evidence="3 4">
    <name type="scientific">Variovorax boronicumulans</name>
    <dbReference type="NCBI Taxonomy" id="436515"/>
    <lineage>
        <taxon>Bacteria</taxon>
        <taxon>Pseudomonadati</taxon>
        <taxon>Pseudomonadota</taxon>
        <taxon>Betaproteobacteria</taxon>
        <taxon>Burkholderiales</taxon>
        <taxon>Comamonadaceae</taxon>
        <taxon>Variovorax</taxon>
    </lineage>
</organism>
<dbReference type="EMBL" id="JAUSRD010000017">
    <property type="protein sequence ID" value="MDP9896394.1"/>
    <property type="molecule type" value="Genomic_DNA"/>
</dbReference>
<dbReference type="InterPro" id="IPR027444">
    <property type="entry name" value="H-NS_C_dom"/>
</dbReference>
<gene>
    <name evidence="3" type="ORF">J2W31_005529</name>
</gene>
<evidence type="ECO:0000256" key="1">
    <source>
        <dbReference type="SAM" id="Coils"/>
    </source>
</evidence>
<dbReference type="RefSeq" id="WP_307603722.1">
    <property type="nucleotide sequence ID" value="NZ_JAUSRD010000017.1"/>
</dbReference>
<dbReference type="Pfam" id="PF00816">
    <property type="entry name" value="Histone_HNS"/>
    <property type="match status" value="1"/>
</dbReference>
<dbReference type="InterPro" id="IPR037150">
    <property type="entry name" value="H-NS_C_dom_sf"/>
</dbReference>
<comment type="caution">
    <text evidence="3">The sequence shown here is derived from an EMBL/GenBank/DDBJ whole genome shotgun (WGS) entry which is preliminary data.</text>
</comment>
<keyword evidence="1" id="KW-0175">Coiled coil</keyword>
<evidence type="ECO:0000313" key="4">
    <source>
        <dbReference type="Proteomes" id="UP001242045"/>
    </source>
</evidence>
<dbReference type="GO" id="GO:0003677">
    <property type="term" value="F:DNA binding"/>
    <property type="evidence" value="ECO:0007669"/>
    <property type="project" value="UniProtKB-KW"/>
</dbReference>
<accession>A0AAW8D0U2</accession>
<feature type="coiled-coil region" evidence="1">
    <location>
        <begin position="6"/>
        <end position="33"/>
    </location>
</feature>
<dbReference type="AlphaFoldDB" id="A0AAW8D0U2"/>
<evidence type="ECO:0000259" key="2">
    <source>
        <dbReference type="Pfam" id="PF00816"/>
    </source>
</evidence>
<keyword evidence="3" id="KW-0238">DNA-binding</keyword>
<proteinExistence type="predicted"/>